<dbReference type="InterPro" id="IPR036900">
    <property type="entry name" value="A-D-PHexomutase_C_sf"/>
</dbReference>
<evidence type="ECO:0008006" key="12">
    <source>
        <dbReference type="Google" id="ProtNLM"/>
    </source>
</evidence>
<dbReference type="AlphaFoldDB" id="A0A1F5EAM1"/>
<dbReference type="EMBL" id="MEZY01000018">
    <property type="protein sequence ID" value="OGD64425.1"/>
    <property type="molecule type" value="Genomic_DNA"/>
</dbReference>
<dbReference type="PRINTS" id="PR00509">
    <property type="entry name" value="PGMPMM"/>
</dbReference>
<dbReference type="STRING" id="1797472.A2215_03485"/>
<comment type="similarity">
    <text evidence="2">Belongs to the phosphohexose mutase family.</text>
</comment>
<feature type="domain" description="Alpha-D-phosphohexomutase alpha/beta/alpha" evidence="9">
    <location>
        <begin position="276"/>
        <end position="382"/>
    </location>
</feature>
<dbReference type="SUPFAM" id="SSF55957">
    <property type="entry name" value="Phosphoglucomutase, C-terminal domain"/>
    <property type="match status" value="1"/>
</dbReference>
<organism evidence="10 11">
    <name type="scientific">Candidatus Berkelbacteria bacterium RIFOXYA2_FULL_43_10</name>
    <dbReference type="NCBI Taxonomy" id="1797472"/>
    <lineage>
        <taxon>Bacteria</taxon>
        <taxon>Candidatus Berkelbacteria</taxon>
    </lineage>
</organism>
<dbReference type="PANTHER" id="PTHR43771:SF1">
    <property type="entry name" value="PHOSPHOMANNOMUTASE"/>
    <property type="match status" value="1"/>
</dbReference>
<dbReference type="InterPro" id="IPR005841">
    <property type="entry name" value="Alpha-D-phosphohexomutase_SF"/>
</dbReference>
<feature type="domain" description="Alpha-D-phosphohexomutase alpha/beta/alpha" evidence="7">
    <location>
        <begin position="36"/>
        <end position="134"/>
    </location>
</feature>
<dbReference type="Pfam" id="PF02880">
    <property type="entry name" value="PGM_PMM_III"/>
    <property type="match status" value="1"/>
</dbReference>
<gene>
    <name evidence="10" type="ORF">A2215_03485</name>
</gene>
<evidence type="ECO:0000313" key="11">
    <source>
        <dbReference type="Proteomes" id="UP000178583"/>
    </source>
</evidence>
<evidence type="ECO:0000259" key="7">
    <source>
        <dbReference type="Pfam" id="PF02878"/>
    </source>
</evidence>
<dbReference type="InterPro" id="IPR005844">
    <property type="entry name" value="A-D-PHexomutase_a/b/a-I"/>
</dbReference>
<evidence type="ECO:0000256" key="2">
    <source>
        <dbReference type="ARBA" id="ARBA00010231"/>
    </source>
</evidence>
<evidence type="ECO:0000256" key="6">
    <source>
        <dbReference type="ARBA" id="ARBA00023235"/>
    </source>
</evidence>
<evidence type="ECO:0000256" key="1">
    <source>
        <dbReference type="ARBA" id="ARBA00001946"/>
    </source>
</evidence>
<evidence type="ECO:0000256" key="3">
    <source>
        <dbReference type="ARBA" id="ARBA00022553"/>
    </source>
</evidence>
<dbReference type="InterPro" id="IPR005846">
    <property type="entry name" value="A-D-PHexomutase_a/b/a-III"/>
</dbReference>
<dbReference type="PANTHER" id="PTHR43771">
    <property type="entry name" value="PHOSPHOMANNOMUTASE"/>
    <property type="match status" value="1"/>
</dbReference>
<keyword evidence="4" id="KW-0479">Metal-binding</keyword>
<dbReference type="GO" id="GO:0005975">
    <property type="term" value="P:carbohydrate metabolic process"/>
    <property type="evidence" value="ECO:0007669"/>
    <property type="project" value="InterPro"/>
</dbReference>
<dbReference type="Gene3D" id="3.30.310.50">
    <property type="entry name" value="Alpha-D-phosphohexomutase, C-terminal domain"/>
    <property type="match status" value="1"/>
</dbReference>
<dbReference type="Gene3D" id="3.40.120.10">
    <property type="entry name" value="Alpha-D-Glucose-1,6-Bisphosphate, subunit A, domain 3"/>
    <property type="match status" value="3"/>
</dbReference>
<dbReference type="GO" id="GO:0016868">
    <property type="term" value="F:intramolecular phosphotransferase activity"/>
    <property type="evidence" value="ECO:0007669"/>
    <property type="project" value="InterPro"/>
</dbReference>
<evidence type="ECO:0000259" key="8">
    <source>
        <dbReference type="Pfam" id="PF02879"/>
    </source>
</evidence>
<dbReference type="InterPro" id="IPR016055">
    <property type="entry name" value="A-D-PHexomutase_a/b/a-I/II/III"/>
</dbReference>
<name>A0A1F5EAM1_9BACT</name>
<accession>A0A1F5EAM1</accession>
<dbReference type="Pfam" id="PF02879">
    <property type="entry name" value="PGM_PMM_II"/>
    <property type="match status" value="1"/>
</dbReference>
<dbReference type="Pfam" id="PF02878">
    <property type="entry name" value="PGM_PMM_I"/>
    <property type="match status" value="1"/>
</dbReference>
<sequence length="468" mass="52211">MIEIDPKLFRELDIRGVADPSSSYCLKDDDCAYSVKITPEIVTVIGKAIAQAIKPEKVVLGYDARNTSPKLSESIKNALLESGVDVSVIGLCATDQVYFAVGYYKYDLGLMITASHAEKILNGIKIAKYKDGKVMPVAKGSGMEEIKELAIAQNFEQLDRHGMEQQIDIGDDYQKYILKHFDINSFKSLNIVFDAGNGVAGVAYDDIINLLPITANRLNFKPDGDFPSHEPDPMIEANIEQVKKEITDRRADFGVAWDGDADRIAIISKKLGVLTGSHIAPVLLDWVMKRHPHATVIDTPPMTLAFHEKIKKLNGKVEYSRVGNSNIKIKMEEFNSPFAAEEADHFMFEETYSCESGILPLLIIIEAISNTEKTLEELVEESLDGVKISGDINIEVADKHKALMRLENEYLAPGNTILHSDGLFVKNDLFHFNIRASLNDPVMRLNIESKSEAVMKHEEENIRKIIET</sequence>
<evidence type="ECO:0000256" key="5">
    <source>
        <dbReference type="ARBA" id="ARBA00022842"/>
    </source>
</evidence>
<evidence type="ECO:0000256" key="4">
    <source>
        <dbReference type="ARBA" id="ARBA00022723"/>
    </source>
</evidence>
<feature type="domain" description="Alpha-D-phosphohexomutase alpha/beta/alpha" evidence="8">
    <location>
        <begin position="172"/>
        <end position="269"/>
    </location>
</feature>
<keyword evidence="5" id="KW-0460">Magnesium</keyword>
<dbReference type="SUPFAM" id="SSF53738">
    <property type="entry name" value="Phosphoglucomutase, first 3 domains"/>
    <property type="match status" value="3"/>
</dbReference>
<comment type="caution">
    <text evidence="10">The sequence shown here is derived from an EMBL/GenBank/DDBJ whole genome shotgun (WGS) entry which is preliminary data.</text>
</comment>
<keyword evidence="3" id="KW-0597">Phosphoprotein</keyword>
<comment type="cofactor">
    <cofactor evidence="1">
        <name>Mg(2+)</name>
        <dbReference type="ChEBI" id="CHEBI:18420"/>
    </cofactor>
</comment>
<proteinExistence type="inferred from homology"/>
<dbReference type="InterPro" id="IPR005845">
    <property type="entry name" value="A-D-PHexomutase_a/b/a-II"/>
</dbReference>
<keyword evidence="6" id="KW-0413">Isomerase</keyword>
<evidence type="ECO:0000259" key="9">
    <source>
        <dbReference type="Pfam" id="PF02880"/>
    </source>
</evidence>
<protein>
    <recommendedName>
        <fullName evidence="12">Phosphomannomutase</fullName>
    </recommendedName>
</protein>
<dbReference type="Proteomes" id="UP000178583">
    <property type="component" value="Unassembled WGS sequence"/>
</dbReference>
<evidence type="ECO:0000313" key="10">
    <source>
        <dbReference type="EMBL" id="OGD64425.1"/>
    </source>
</evidence>
<reference evidence="10 11" key="1">
    <citation type="journal article" date="2016" name="Nat. Commun.">
        <title>Thousands of microbial genomes shed light on interconnected biogeochemical processes in an aquifer system.</title>
        <authorList>
            <person name="Anantharaman K."/>
            <person name="Brown C.T."/>
            <person name="Hug L.A."/>
            <person name="Sharon I."/>
            <person name="Castelle C.J."/>
            <person name="Probst A.J."/>
            <person name="Thomas B.C."/>
            <person name="Singh A."/>
            <person name="Wilkins M.J."/>
            <person name="Karaoz U."/>
            <person name="Brodie E.L."/>
            <person name="Williams K.H."/>
            <person name="Hubbard S.S."/>
            <person name="Banfield J.F."/>
        </authorList>
    </citation>
    <scope>NUCLEOTIDE SEQUENCE [LARGE SCALE GENOMIC DNA]</scope>
</reference>
<dbReference type="GO" id="GO:0046872">
    <property type="term" value="F:metal ion binding"/>
    <property type="evidence" value="ECO:0007669"/>
    <property type="project" value="UniProtKB-KW"/>
</dbReference>